<evidence type="ECO:0000256" key="1">
    <source>
        <dbReference type="ARBA" id="ARBA00022472"/>
    </source>
</evidence>
<reference evidence="11" key="1">
    <citation type="submission" date="2021-02" db="EMBL/GenBank/DDBJ databases">
        <authorList>
            <person name="Cremers G."/>
            <person name="Picone N."/>
        </authorList>
    </citation>
    <scope>NUCLEOTIDE SEQUENCE</scope>
    <source>
        <strain evidence="11">PQ17</strain>
    </source>
</reference>
<feature type="domain" description="NusG-like N-terminal" evidence="9">
    <location>
        <begin position="31"/>
        <end position="145"/>
    </location>
</feature>
<evidence type="ECO:0000259" key="10">
    <source>
        <dbReference type="SMART" id="SM00739"/>
    </source>
</evidence>
<dbReference type="Gene3D" id="2.30.30.30">
    <property type="match status" value="1"/>
</dbReference>
<feature type="domain" description="KOW" evidence="10">
    <location>
        <begin position="157"/>
        <end position="184"/>
    </location>
</feature>
<proteinExistence type="inferred from homology"/>
<dbReference type="GO" id="GO:0031564">
    <property type="term" value="P:transcription antitermination"/>
    <property type="evidence" value="ECO:0007669"/>
    <property type="project" value="UniProtKB-UniRule"/>
</dbReference>
<dbReference type="InterPro" id="IPR036735">
    <property type="entry name" value="NGN_dom_sf"/>
</dbReference>
<dbReference type="InterPro" id="IPR047050">
    <property type="entry name" value="NGN"/>
</dbReference>
<dbReference type="GO" id="GO:0006353">
    <property type="term" value="P:DNA-templated transcription termination"/>
    <property type="evidence" value="ECO:0007669"/>
    <property type="project" value="UniProtKB-UniRule"/>
</dbReference>
<keyword evidence="12" id="KW-1185">Reference proteome</keyword>
<dbReference type="InterPro" id="IPR043425">
    <property type="entry name" value="NusG-like"/>
</dbReference>
<dbReference type="InterPro" id="IPR015869">
    <property type="entry name" value="Transcrpt_antiterm_NusG_bac_CS"/>
</dbReference>
<evidence type="ECO:0000313" key="12">
    <source>
        <dbReference type="Proteomes" id="UP000663859"/>
    </source>
</evidence>
<dbReference type="Pfam" id="PF00467">
    <property type="entry name" value="KOW"/>
    <property type="match status" value="1"/>
</dbReference>
<comment type="caution">
    <text evidence="11">The sequence shown here is derived from an EMBL/GenBank/DDBJ whole genome shotgun (WGS) entry which is preliminary data.</text>
</comment>
<dbReference type="PANTHER" id="PTHR30265:SF2">
    <property type="entry name" value="TRANSCRIPTION TERMINATION_ANTITERMINATION PROTEIN NUSG"/>
    <property type="match status" value="1"/>
</dbReference>
<feature type="compositionally biased region" description="Polar residues" evidence="8">
    <location>
        <begin position="13"/>
        <end position="27"/>
    </location>
</feature>
<dbReference type="Pfam" id="PF02357">
    <property type="entry name" value="NusG"/>
    <property type="match status" value="1"/>
</dbReference>
<evidence type="ECO:0000259" key="9">
    <source>
        <dbReference type="SMART" id="SM00738"/>
    </source>
</evidence>
<dbReference type="FunFam" id="2.30.30.30:FF:000002">
    <property type="entry name" value="Transcription termination/antitermination factor NusG"/>
    <property type="match status" value="1"/>
</dbReference>
<dbReference type="PRINTS" id="PR00338">
    <property type="entry name" value="NUSGTNSCPFCT"/>
</dbReference>
<dbReference type="CDD" id="cd09891">
    <property type="entry name" value="NGN_Bact_1"/>
    <property type="match status" value="1"/>
</dbReference>
<keyword evidence="2 5" id="KW-0889">Transcription antitermination</keyword>
<dbReference type="InterPro" id="IPR014722">
    <property type="entry name" value="Rib_uL2_dom2"/>
</dbReference>
<dbReference type="EMBL" id="CAJNOB010000005">
    <property type="protein sequence ID" value="CAF0693060.1"/>
    <property type="molecule type" value="Genomic_DNA"/>
</dbReference>
<dbReference type="InterPro" id="IPR008991">
    <property type="entry name" value="Translation_prot_SH3-like_sf"/>
</dbReference>
<dbReference type="SMART" id="SM00738">
    <property type="entry name" value="NGN"/>
    <property type="match status" value="1"/>
</dbReference>
<accession>A0A8J2BRU3</accession>
<dbReference type="InterPro" id="IPR005824">
    <property type="entry name" value="KOW"/>
</dbReference>
<feature type="compositionally biased region" description="Basic and acidic residues" evidence="8">
    <location>
        <begin position="1"/>
        <end position="11"/>
    </location>
</feature>
<dbReference type="SMART" id="SM00739">
    <property type="entry name" value="KOW"/>
    <property type="match status" value="1"/>
</dbReference>
<sequence>MMIEVNDKERASVAQQSPQETRLGTASTTAEQQWYSLHVLSGQEAKVKKSIEQRAKIEEMGDLIGQVVIPVERVSEIRRGKKVEAERKLFPGYVFVQMKLRDEKNKIIEKTWYFIRETPGVIGFADGDNPLPMPPDQVEALLRQVREGEEKVIPKVAFAVGDRVRVGDGPFLNSEGVIEEIDPEKGKLRVSVSIFGRSTPVDLEYWQVEKIT</sequence>
<evidence type="ECO:0000256" key="4">
    <source>
        <dbReference type="ARBA" id="ARBA00023163"/>
    </source>
</evidence>
<dbReference type="SUPFAM" id="SSF50104">
    <property type="entry name" value="Translation proteins SH3-like domain"/>
    <property type="match status" value="1"/>
</dbReference>
<dbReference type="Gene3D" id="3.30.70.940">
    <property type="entry name" value="NusG, N-terminal domain"/>
    <property type="match status" value="1"/>
</dbReference>
<organism evidence="11 12">
    <name type="scientific">Candidatus Methylacidithermus pantelleriae</name>
    <dbReference type="NCBI Taxonomy" id="2744239"/>
    <lineage>
        <taxon>Bacteria</taxon>
        <taxon>Pseudomonadati</taxon>
        <taxon>Verrucomicrobiota</taxon>
        <taxon>Methylacidiphilae</taxon>
        <taxon>Methylacidiphilales</taxon>
        <taxon>Methylacidiphilaceae</taxon>
        <taxon>Candidatus Methylacidithermus</taxon>
    </lineage>
</organism>
<dbReference type="InterPro" id="IPR001062">
    <property type="entry name" value="Transcrpt_antiterm_NusG"/>
</dbReference>
<dbReference type="Proteomes" id="UP000663859">
    <property type="component" value="Unassembled WGS sequence"/>
</dbReference>
<dbReference type="PANTHER" id="PTHR30265">
    <property type="entry name" value="RHO-INTERACTING TRANSCRIPTION TERMINATION FACTOR NUSG"/>
    <property type="match status" value="1"/>
</dbReference>
<dbReference type="AlphaFoldDB" id="A0A8J2BRU3"/>
<evidence type="ECO:0000256" key="3">
    <source>
        <dbReference type="ARBA" id="ARBA00023015"/>
    </source>
</evidence>
<comment type="function">
    <text evidence="5 7">Participates in transcription elongation, termination and antitermination.</text>
</comment>
<evidence type="ECO:0000256" key="8">
    <source>
        <dbReference type="SAM" id="MobiDB-lite"/>
    </source>
</evidence>
<feature type="region of interest" description="Disordered" evidence="8">
    <location>
        <begin position="1"/>
        <end position="27"/>
    </location>
</feature>
<dbReference type="NCBIfam" id="TIGR00922">
    <property type="entry name" value="nusG"/>
    <property type="match status" value="1"/>
</dbReference>
<evidence type="ECO:0000313" key="11">
    <source>
        <dbReference type="EMBL" id="CAF0693060.1"/>
    </source>
</evidence>
<evidence type="ECO:0000256" key="6">
    <source>
        <dbReference type="NCBIfam" id="TIGR00922"/>
    </source>
</evidence>
<name>A0A8J2BRU3_9BACT</name>
<dbReference type="SUPFAM" id="SSF82679">
    <property type="entry name" value="N-utilization substance G protein NusG, N-terminal domain"/>
    <property type="match status" value="1"/>
</dbReference>
<gene>
    <name evidence="5 11" type="primary">nusG</name>
    <name evidence="11" type="ORF">MPNT_130057</name>
</gene>
<dbReference type="GO" id="GO:0005829">
    <property type="term" value="C:cytosol"/>
    <property type="evidence" value="ECO:0007669"/>
    <property type="project" value="TreeGrafter"/>
</dbReference>
<dbReference type="GO" id="GO:0006354">
    <property type="term" value="P:DNA-templated transcription elongation"/>
    <property type="evidence" value="ECO:0007669"/>
    <property type="project" value="UniProtKB-UniRule"/>
</dbReference>
<dbReference type="HAMAP" id="MF_00948">
    <property type="entry name" value="NusG"/>
    <property type="match status" value="1"/>
</dbReference>
<dbReference type="InterPro" id="IPR006645">
    <property type="entry name" value="NGN-like_dom"/>
</dbReference>
<dbReference type="GO" id="GO:0032784">
    <property type="term" value="P:regulation of DNA-templated transcription elongation"/>
    <property type="evidence" value="ECO:0007669"/>
    <property type="project" value="InterPro"/>
</dbReference>
<evidence type="ECO:0000256" key="7">
    <source>
        <dbReference type="RuleBase" id="RU000538"/>
    </source>
</evidence>
<evidence type="ECO:0000256" key="2">
    <source>
        <dbReference type="ARBA" id="ARBA00022814"/>
    </source>
</evidence>
<dbReference type="CDD" id="cd06091">
    <property type="entry name" value="KOW_NusG"/>
    <property type="match status" value="1"/>
</dbReference>
<keyword evidence="1 5" id="KW-0806">Transcription termination</keyword>
<keyword evidence="4 5" id="KW-0804">Transcription</keyword>
<protein>
    <recommendedName>
        <fullName evidence="5 6">Transcription termination/antitermination protein NusG</fullName>
    </recommendedName>
</protein>
<evidence type="ECO:0000256" key="5">
    <source>
        <dbReference type="HAMAP-Rule" id="MF_00948"/>
    </source>
</evidence>
<keyword evidence="3 5" id="KW-0805">Transcription regulation</keyword>
<dbReference type="PROSITE" id="PS01014">
    <property type="entry name" value="NUSG"/>
    <property type="match status" value="1"/>
</dbReference>
<comment type="similarity">
    <text evidence="5 7">Belongs to the NusG family.</text>
</comment>